<keyword evidence="4 11" id="KW-0028">Amino-acid biosynthesis</keyword>
<comment type="cofactor">
    <cofactor evidence="11">
        <name>FMNH2</name>
        <dbReference type="ChEBI" id="CHEBI:57618"/>
    </cofactor>
    <text evidence="11">Reduced FMN (FMNH(2)).</text>
</comment>
<dbReference type="InterPro" id="IPR035904">
    <property type="entry name" value="Chorismate_synth_AroC_sf"/>
</dbReference>
<evidence type="ECO:0000256" key="3">
    <source>
        <dbReference type="ARBA" id="ARBA00013036"/>
    </source>
</evidence>
<keyword evidence="6 11" id="KW-0288">FMN</keyword>
<comment type="pathway">
    <text evidence="1 11">Metabolic intermediate biosynthesis; chorismate biosynthesis; chorismate from D-erythrose 4-phosphate and phosphoenolpyruvate: step 7/7.</text>
</comment>
<feature type="binding site" evidence="11">
    <location>
        <position position="290"/>
    </location>
    <ligand>
        <name>FMN</name>
        <dbReference type="ChEBI" id="CHEBI:58210"/>
    </ligand>
</feature>
<dbReference type="GO" id="GO:0009423">
    <property type="term" value="P:chorismate biosynthetic process"/>
    <property type="evidence" value="ECO:0007669"/>
    <property type="project" value="UniProtKB-UniRule"/>
</dbReference>
<comment type="caution">
    <text evidence="11">Lacks conserved residue(s) required for the propagation of feature annotation.</text>
</comment>
<dbReference type="GO" id="GO:0008652">
    <property type="term" value="P:amino acid biosynthetic process"/>
    <property type="evidence" value="ECO:0007669"/>
    <property type="project" value="UniProtKB-KW"/>
</dbReference>
<dbReference type="AlphaFoldDB" id="A0A7G9B421"/>
<evidence type="ECO:0000256" key="4">
    <source>
        <dbReference type="ARBA" id="ARBA00022605"/>
    </source>
</evidence>
<keyword evidence="13" id="KW-1185">Reference proteome</keyword>
<evidence type="ECO:0000256" key="8">
    <source>
        <dbReference type="ARBA" id="ARBA00022857"/>
    </source>
</evidence>
<dbReference type="InterPro" id="IPR020541">
    <property type="entry name" value="Chorismate_synthase_CS"/>
</dbReference>
<dbReference type="PANTHER" id="PTHR21085:SF0">
    <property type="entry name" value="CHORISMATE SYNTHASE"/>
    <property type="match status" value="1"/>
</dbReference>
<comment type="function">
    <text evidence="11">Catalyzes the anti-1,4-elimination of the C-3 phosphate and the C-6 proR hydrogen from 5-enolpyruvylshikimate-3-phosphate (EPSP) to yield chorismate, which is the branch point compound that serves as the starting substrate for the three terminal pathways of aromatic amino acid biosynthesis. This reaction introduces a second double bond into the aromatic ring system.</text>
</comment>
<comment type="catalytic activity">
    <reaction evidence="11">
        <text>5-O-(1-carboxyvinyl)-3-phosphoshikimate = chorismate + phosphate</text>
        <dbReference type="Rhea" id="RHEA:21020"/>
        <dbReference type="ChEBI" id="CHEBI:29748"/>
        <dbReference type="ChEBI" id="CHEBI:43474"/>
        <dbReference type="ChEBI" id="CHEBI:57701"/>
        <dbReference type="EC" id="4.2.3.5"/>
    </reaction>
</comment>
<dbReference type="RefSeq" id="WP_187332903.1">
    <property type="nucleotide sequence ID" value="NZ_CP060490.1"/>
</dbReference>
<comment type="similarity">
    <text evidence="2 11">Belongs to the chorismate synthase family.</text>
</comment>
<dbReference type="InterPro" id="IPR000453">
    <property type="entry name" value="Chorismate_synth"/>
</dbReference>
<dbReference type="GO" id="GO:0004107">
    <property type="term" value="F:chorismate synthase activity"/>
    <property type="evidence" value="ECO:0007669"/>
    <property type="project" value="UniProtKB-UniRule"/>
</dbReference>
<sequence>MTSFELGQNFTVQVFGQSHADAIGAVVDGLPAGKRIDLDEVFRFMGRRAPGKNAFSTARREADQPEVLSGLIDGVTTGAPVCAVIRNENVRSGDYANVLTVPRPGHADFPAYVKYGGWNDVRGGGAFSGRMTAPLCFAGALCLQLLRERGIEVFAHIRSIAGIDDAVPDPCCPDLEALRAVAQKEFPTLSDAAGQRMRSAIAQAREEGDSVGGVIECVAVGLPVGLGSHMFGGVENRLSAALFGIPAVKGVEFGSGFAGCGRRGSENNDPFRLREGRVVTTKNDHGGVLGGMTSGMPLVLRIGVKPTPSIAKPQQSVDLIAMEETELSIRGRHDPCIVPRAVPVAEAVTAIVLLDLLYDNN</sequence>
<accession>A0A7G9B421</accession>
<dbReference type="Gene3D" id="3.60.150.10">
    <property type="entry name" value="Chorismate synthase AroC"/>
    <property type="match status" value="1"/>
</dbReference>
<keyword evidence="8 11" id="KW-0521">NADP</keyword>
<dbReference type="HAMAP" id="MF_00300">
    <property type="entry name" value="Chorismate_synth"/>
    <property type="match status" value="1"/>
</dbReference>
<dbReference type="EMBL" id="CP060490">
    <property type="protein sequence ID" value="QNL44302.1"/>
    <property type="molecule type" value="Genomic_DNA"/>
</dbReference>
<feature type="binding site" evidence="11">
    <location>
        <position position="332"/>
    </location>
    <ligand>
        <name>FMN</name>
        <dbReference type="ChEBI" id="CHEBI:58210"/>
    </ligand>
</feature>
<evidence type="ECO:0000256" key="9">
    <source>
        <dbReference type="ARBA" id="ARBA00023141"/>
    </source>
</evidence>
<evidence type="ECO:0000256" key="2">
    <source>
        <dbReference type="ARBA" id="ARBA00008014"/>
    </source>
</evidence>
<dbReference type="Proteomes" id="UP000515960">
    <property type="component" value="Chromosome"/>
</dbReference>
<dbReference type="Pfam" id="PF01264">
    <property type="entry name" value="Chorismate_synt"/>
    <property type="match status" value="1"/>
</dbReference>
<name>A0A7G9B421_9FIRM</name>
<dbReference type="GO" id="GO:0009073">
    <property type="term" value="P:aromatic amino acid family biosynthetic process"/>
    <property type="evidence" value="ECO:0007669"/>
    <property type="project" value="UniProtKB-KW"/>
</dbReference>
<evidence type="ECO:0000313" key="13">
    <source>
        <dbReference type="Proteomes" id="UP000515960"/>
    </source>
</evidence>
<dbReference type="PIRSF" id="PIRSF001456">
    <property type="entry name" value="Chorismate_synth"/>
    <property type="match status" value="1"/>
</dbReference>
<dbReference type="NCBIfam" id="NF003793">
    <property type="entry name" value="PRK05382.1"/>
    <property type="match status" value="1"/>
</dbReference>
<evidence type="ECO:0000256" key="11">
    <source>
        <dbReference type="HAMAP-Rule" id="MF_00300"/>
    </source>
</evidence>
<evidence type="ECO:0000256" key="6">
    <source>
        <dbReference type="ARBA" id="ARBA00022643"/>
    </source>
</evidence>
<dbReference type="CDD" id="cd07304">
    <property type="entry name" value="Chorismate_synthase"/>
    <property type="match status" value="1"/>
</dbReference>
<feature type="binding site" evidence="11">
    <location>
        <position position="48"/>
    </location>
    <ligand>
        <name>NADP(+)</name>
        <dbReference type="ChEBI" id="CHEBI:58349"/>
    </ligand>
</feature>
<gene>
    <name evidence="11 12" type="primary">aroC</name>
    <name evidence="12" type="ORF">H8790_12815</name>
</gene>
<dbReference type="UniPathway" id="UPA00053">
    <property type="reaction ID" value="UER00090"/>
</dbReference>
<dbReference type="PANTHER" id="PTHR21085">
    <property type="entry name" value="CHORISMATE SYNTHASE"/>
    <property type="match status" value="1"/>
</dbReference>
<keyword evidence="7 11" id="KW-0274">FAD</keyword>
<keyword evidence="5 11" id="KW-0285">Flavoprotein</keyword>
<reference evidence="12 13" key="1">
    <citation type="submission" date="2020-08" db="EMBL/GenBank/DDBJ databases">
        <authorList>
            <person name="Liu C."/>
            <person name="Sun Q."/>
        </authorList>
    </citation>
    <scope>NUCLEOTIDE SEQUENCE [LARGE SCALE GENOMIC DNA]</scope>
    <source>
        <strain evidence="12 13">NSJ-62</strain>
    </source>
</reference>
<dbReference type="KEGG" id="ohi:H8790_12815"/>
<comment type="subunit">
    <text evidence="11">Homotetramer.</text>
</comment>
<evidence type="ECO:0000256" key="7">
    <source>
        <dbReference type="ARBA" id="ARBA00022827"/>
    </source>
</evidence>
<dbReference type="NCBIfam" id="TIGR00033">
    <property type="entry name" value="aroC"/>
    <property type="match status" value="1"/>
</dbReference>
<dbReference type="PROSITE" id="PS00789">
    <property type="entry name" value="CHORISMATE_SYNTHASE_3"/>
    <property type="match status" value="1"/>
</dbReference>
<dbReference type="GO" id="GO:0005829">
    <property type="term" value="C:cytosol"/>
    <property type="evidence" value="ECO:0007669"/>
    <property type="project" value="TreeGrafter"/>
</dbReference>
<keyword evidence="9 11" id="KW-0057">Aromatic amino acid biosynthesis</keyword>
<dbReference type="EC" id="4.2.3.5" evidence="3 11"/>
<protein>
    <recommendedName>
        <fullName evidence="3 11">Chorismate synthase</fullName>
        <shortName evidence="11">CS</shortName>
        <ecNumber evidence="3 11">4.2.3.5</ecNumber>
    </recommendedName>
    <alternativeName>
        <fullName evidence="11">5-enolpyruvylshikimate-3-phosphate phospholyase</fullName>
    </alternativeName>
</protein>
<dbReference type="GO" id="GO:0010181">
    <property type="term" value="F:FMN binding"/>
    <property type="evidence" value="ECO:0007669"/>
    <property type="project" value="TreeGrafter"/>
</dbReference>
<organism evidence="12 13">
    <name type="scientific">Oscillibacter hominis</name>
    <dbReference type="NCBI Taxonomy" id="2763056"/>
    <lineage>
        <taxon>Bacteria</taxon>
        <taxon>Bacillati</taxon>
        <taxon>Bacillota</taxon>
        <taxon>Clostridia</taxon>
        <taxon>Eubacteriales</taxon>
        <taxon>Oscillospiraceae</taxon>
        <taxon>Oscillibacter</taxon>
    </lineage>
</organism>
<dbReference type="SUPFAM" id="SSF103263">
    <property type="entry name" value="Chorismate synthase, AroC"/>
    <property type="match status" value="1"/>
</dbReference>
<evidence type="ECO:0000256" key="1">
    <source>
        <dbReference type="ARBA" id="ARBA00005044"/>
    </source>
</evidence>
<evidence type="ECO:0000313" key="12">
    <source>
        <dbReference type="EMBL" id="QNL44302.1"/>
    </source>
</evidence>
<proteinExistence type="inferred from homology"/>
<keyword evidence="10 11" id="KW-0456">Lyase</keyword>
<evidence type="ECO:0000256" key="5">
    <source>
        <dbReference type="ARBA" id="ARBA00022630"/>
    </source>
</evidence>
<evidence type="ECO:0000256" key="10">
    <source>
        <dbReference type="ARBA" id="ARBA00023239"/>
    </source>
</evidence>
<feature type="binding site" evidence="11">
    <location>
        <begin position="305"/>
        <end position="309"/>
    </location>
    <ligand>
        <name>FMN</name>
        <dbReference type="ChEBI" id="CHEBI:58210"/>
    </ligand>
</feature>